<name>A0AAN8HT11_CHAGU</name>
<dbReference type="EMBL" id="JAURVH010001518">
    <property type="protein sequence ID" value="KAK5927276.1"/>
    <property type="molecule type" value="Genomic_DNA"/>
</dbReference>
<dbReference type="AlphaFoldDB" id="A0AAN8HT11"/>
<proteinExistence type="predicted"/>
<feature type="region of interest" description="Disordered" evidence="1">
    <location>
        <begin position="20"/>
        <end position="103"/>
    </location>
</feature>
<dbReference type="Proteomes" id="UP001331515">
    <property type="component" value="Unassembled WGS sequence"/>
</dbReference>
<gene>
    <name evidence="2" type="ORF">CgunFtcFv8_012452</name>
</gene>
<evidence type="ECO:0000256" key="1">
    <source>
        <dbReference type="SAM" id="MobiDB-lite"/>
    </source>
</evidence>
<feature type="compositionally biased region" description="Polar residues" evidence="1">
    <location>
        <begin position="43"/>
        <end position="53"/>
    </location>
</feature>
<organism evidence="2 3">
    <name type="scientific">Champsocephalus gunnari</name>
    <name type="common">Mackerel icefish</name>
    <dbReference type="NCBI Taxonomy" id="52237"/>
    <lineage>
        <taxon>Eukaryota</taxon>
        <taxon>Metazoa</taxon>
        <taxon>Chordata</taxon>
        <taxon>Craniata</taxon>
        <taxon>Vertebrata</taxon>
        <taxon>Euteleostomi</taxon>
        <taxon>Actinopterygii</taxon>
        <taxon>Neopterygii</taxon>
        <taxon>Teleostei</taxon>
        <taxon>Neoteleostei</taxon>
        <taxon>Acanthomorphata</taxon>
        <taxon>Eupercaria</taxon>
        <taxon>Perciformes</taxon>
        <taxon>Notothenioidei</taxon>
        <taxon>Channichthyidae</taxon>
        <taxon>Champsocephalus</taxon>
    </lineage>
</organism>
<protein>
    <submittedName>
        <fullName evidence="2">Uncharacterized protein</fullName>
    </submittedName>
</protein>
<comment type="caution">
    <text evidence="2">The sequence shown here is derived from an EMBL/GenBank/DDBJ whole genome shotgun (WGS) entry which is preliminary data.</text>
</comment>
<feature type="compositionally biased region" description="Low complexity" evidence="1">
    <location>
        <begin position="20"/>
        <end position="31"/>
    </location>
</feature>
<evidence type="ECO:0000313" key="3">
    <source>
        <dbReference type="Proteomes" id="UP001331515"/>
    </source>
</evidence>
<keyword evidence="3" id="KW-1185">Reference proteome</keyword>
<reference evidence="2 3" key="1">
    <citation type="journal article" date="2023" name="Mol. Biol. Evol.">
        <title>Genomics of Secondarily Temperate Adaptation in the Only Non-Antarctic Icefish.</title>
        <authorList>
            <person name="Rivera-Colon A.G."/>
            <person name="Rayamajhi N."/>
            <person name="Minhas B.F."/>
            <person name="Madrigal G."/>
            <person name="Bilyk K.T."/>
            <person name="Yoon V."/>
            <person name="Hune M."/>
            <person name="Gregory S."/>
            <person name="Cheng C.H.C."/>
            <person name="Catchen J.M."/>
        </authorList>
    </citation>
    <scope>NUCLEOTIDE SEQUENCE [LARGE SCALE GENOMIC DNA]</scope>
    <source>
        <tissue evidence="2">White muscle</tissue>
    </source>
</reference>
<evidence type="ECO:0000313" key="2">
    <source>
        <dbReference type="EMBL" id="KAK5927276.1"/>
    </source>
</evidence>
<accession>A0AAN8HT11</accession>
<sequence length="103" mass="10546">MVDLPAPSGVSTVISTVVSTVATTNGTNGTSDPPGKDPRSPEGTCTNSFSENKMSGVAPPETAAEKKQEEISDGSSSNNNNNKTSEPSQHSLPALVSSLDNKK</sequence>